<evidence type="ECO:0000259" key="3">
    <source>
        <dbReference type="PROSITE" id="PS50836"/>
    </source>
</evidence>
<dbReference type="GO" id="GO:0004500">
    <property type="term" value="F:dopamine beta-monooxygenase activity"/>
    <property type="evidence" value="ECO:0007669"/>
    <property type="project" value="InterPro"/>
</dbReference>
<evidence type="ECO:0000256" key="2">
    <source>
        <dbReference type="SAM" id="SignalP"/>
    </source>
</evidence>
<dbReference type="GO" id="GO:0030667">
    <property type="term" value="C:secretory granule membrane"/>
    <property type="evidence" value="ECO:0007669"/>
    <property type="project" value="TreeGrafter"/>
</dbReference>
<dbReference type="GO" id="GO:0005615">
    <property type="term" value="C:extracellular space"/>
    <property type="evidence" value="ECO:0007669"/>
    <property type="project" value="TreeGrafter"/>
</dbReference>
<evidence type="ECO:0000256" key="1">
    <source>
        <dbReference type="SAM" id="Phobius"/>
    </source>
</evidence>
<dbReference type="PANTHER" id="PTHR10157">
    <property type="entry name" value="DOPAMINE BETA HYDROXYLASE RELATED"/>
    <property type="match status" value="1"/>
</dbReference>
<feature type="transmembrane region" description="Helical" evidence="1">
    <location>
        <begin position="208"/>
        <end position="230"/>
    </location>
</feature>
<dbReference type="AlphaFoldDB" id="A0A0V0QXM3"/>
<dbReference type="OrthoDB" id="19261at2759"/>
<dbReference type="Gene3D" id="2.60.40.1210">
    <property type="entry name" value="Cellobiose dehydrogenase, cytochrome domain"/>
    <property type="match status" value="1"/>
</dbReference>
<feature type="chain" id="PRO_5006867621" description="DOMON domain-containing protein" evidence="2">
    <location>
        <begin position="24"/>
        <end position="435"/>
    </location>
</feature>
<dbReference type="EMBL" id="LDAU01000091">
    <property type="protein sequence ID" value="KRX06845.1"/>
    <property type="molecule type" value="Genomic_DNA"/>
</dbReference>
<dbReference type="InParanoid" id="A0A0V0QXM3"/>
<keyword evidence="1" id="KW-0472">Membrane</keyword>
<dbReference type="InterPro" id="IPR000945">
    <property type="entry name" value="DBH-like"/>
</dbReference>
<dbReference type="PANTHER" id="PTHR10157:SF31">
    <property type="entry name" value="DBH-LIKE MONOOXYGENASE PROTEIN 2-RELATED"/>
    <property type="match status" value="1"/>
</dbReference>
<dbReference type="GO" id="GO:0042421">
    <property type="term" value="P:norepinephrine biosynthetic process"/>
    <property type="evidence" value="ECO:0007669"/>
    <property type="project" value="TreeGrafter"/>
</dbReference>
<keyword evidence="2" id="KW-0732">Signal</keyword>
<dbReference type="InterPro" id="IPR005018">
    <property type="entry name" value="DOMON_domain"/>
</dbReference>
<dbReference type="SMART" id="SM00664">
    <property type="entry name" value="DoH"/>
    <property type="match status" value="1"/>
</dbReference>
<accession>A0A0V0QXM3</accession>
<comment type="caution">
    <text evidence="4">The sequence shown here is derived from an EMBL/GenBank/DDBJ whole genome shotgun (WGS) entry which is preliminary data.</text>
</comment>
<evidence type="ECO:0000313" key="4">
    <source>
        <dbReference type="EMBL" id="KRX06845.1"/>
    </source>
</evidence>
<dbReference type="SUPFAM" id="SSF49344">
    <property type="entry name" value="CBD9-like"/>
    <property type="match status" value="1"/>
</dbReference>
<sequence length="435" mass="49415">MKIKILILSIFCIFQFKGPFCSSQIIQRDLQSCDTGEVYINGNCVENDIDDSQMTSNVTIFRNVGMILKWNFPDNDSINFMMEIQQSSWMAVGIGTSMNDGDVFVVQINDDETIDLSDRHMVGHQPPQIDDVNDLNLLGYSVSDSKTKVKFSRALNTGDTQDKVLVKNETFSFLAAYTSQDKIQQHSSWGILPDIGIIIALHFKTWKWYQWAHGFIFFIVDILTVVFVLIKIYKNDDVNNGIAQYQNIINLKGINHPGGNYIFKQILGREIDRFYFGGYNLEEDKRLSHVHSAKAELFAIKKSLELVNNNFEGKNLEKMPEYSQELNLCIKRYEPKGKTLSSIIYQNTGKILYIQGPQGLGLSLDNIGKGKVMIIVGGTGILPFLDFFNMLLQKVIYEIGLKLKGKDFADEKIDVHKIGLSQNLNGIEVQKLLFN</sequence>
<dbReference type="GO" id="GO:0042420">
    <property type="term" value="P:dopamine catabolic process"/>
    <property type="evidence" value="ECO:0007669"/>
    <property type="project" value="TreeGrafter"/>
</dbReference>
<keyword evidence="1" id="KW-1133">Transmembrane helix</keyword>
<dbReference type="Pfam" id="PF03351">
    <property type="entry name" value="DOMON"/>
    <property type="match status" value="1"/>
</dbReference>
<dbReference type="GO" id="GO:0005507">
    <property type="term" value="F:copper ion binding"/>
    <property type="evidence" value="ECO:0007669"/>
    <property type="project" value="TreeGrafter"/>
</dbReference>
<dbReference type="Proteomes" id="UP000054937">
    <property type="component" value="Unassembled WGS sequence"/>
</dbReference>
<reference evidence="4 5" key="1">
    <citation type="journal article" date="2015" name="Sci. Rep.">
        <title>Genome of the facultative scuticociliatosis pathogen Pseudocohnilembus persalinus provides insight into its virulence through horizontal gene transfer.</title>
        <authorList>
            <person name="Xiong J."/>
            <person name="Wang G."/>
            <person name="Cheng J."/>
            <person name="Tian M."/>
            <person name="Pan X."/>
            <person name="Warren A."/>
            <person name="Jiang C."/>
            <person name="Yuan D."/>
            <person name="Miao W."/>
        </authorList>
    </citation>
    <scope>NUCLEOTIDE SEQUENCE [LARGE SCALE GENOMIC DNA]</scope>
    <source>
        <strain evidence="4">36N120E</strain>
    </source>
</reference>
<evidence type="ECO:0000313" key="5">
    <source>
        <dbReference type="Proteomes" id="UP000054937"/>
    </source>
</evidence>
<feature type="signal peptide" evidence="2">
    <location>
        <begin position="1"/>
        <end position="23"/>
    </location>
</feature>
<protein>
    <recommendedName>
        <fullName evidence="3">DOMON domain-containing protein</fullName>
    </recommendedName>
</protein>
<dbReference type="PROSITE" id="PS50836">
    <property type="entry name" value="DOMON"/>
    <property type="match status" value="1"/>
</dbReference>
<keyword evidence="1" id="KW-0812">Transmembrane</keyword>
<dbReference type="InterPro" id="IPR045266">
    <property type="entry name" value="DOH_DOMON"/>
</dbReference>
<name>A0A0V0QXM3_PSEPJ</name>
<proteinExistence type="predicted"/>
<gene>
    <name evidence="4" type="ORF">PPERSA_11490</name>
</gene>
<keyword evidence="5" id="KW-1185">Reference proteome</keyword>
<dbReference type="CDD" id="cd09631">
    <property type="entry name" value="DOMON_DOH"/>
    <property type="match status" value="1"/>
</dbReference>
<organism evidence="4 5">
    <name type="scientific">Pseudocohnilembus persalinus</name>
    <name type="common">Ciliate</name>
    <dbReference type="NCBI Taxonomy" id="266149"/>
    <lineage>
        <taxon>Eukaryota</taxon>
        <taxon>Sar</taxon>
        <taxon>Alveolata</taxon>
        <taxon>Ciliophora</taxon>
        <taxon>Intramacronucleata</taxon>
        <taxon>Oligohymenophorea</taxon>
        <taxon>Scuticociliatia</taxon>
        <taxon>Philasterida</taxon>
        <taxon>Pseudocohnilembidae</taxon>
        <taxon>Pseudocohnilembus</taxon>
    </lineage>
</organism>
<feature type="domain" description="DOMON" evidence="3">
    <location>
        <begin position="64"/>
        <end position="178"/>
    </location>
</feature>
<dbReference type="GO" id="GO:0006589">
    <property type="term" value="P:octopamine biosynthetic process"/>
    <property type="evidence" value="ECO:0007669"/>
    <property type="project" value="TreeGrafter"/>
</dbReference>